<dbReference type="Pfam" id="PF00583">
    <property type="entry name" value="Acetyltransf_1"/>
    <property type="match status" value="1"/>
</dbReference>
<evidence type="ECO:0000313" key="2">
    <source>
        <dbReference type="EMBL" id="KAF2458960.1"/>
    </source>
</evidence>
<name>A0A6A6P4J9_9PEZI</name>
<dbReference type="CDD" id="cd04301">
    <property type="entry name" value="NAT_SF"/>
    <property type="match status" value="1"/>
</dbReference>
<dbReference type="InterPro" id="IPR000182">
    <property type="entry name" value="GNAT_dom"/>
</dbReference>
<dbReference type="SUPFAM" id="SSF55729">
    <property type="entry name" value="Acyl-CoA N-acyltransferases (Nat)"/>
    <property type="match status" value="1"/>
</dbReference>
<dbReference type="AlphaFoldDB" id="A0A6A6P4J9"/>
<protein>
    <recommendedName>
        <fullName evidence="1">N-acetyltransferase domain-containing protein</fullName>
    </recommendedName>
</protein>
<organism evidence="2 3">
    <name type="scientific">Lineolata rhizophorae</name>
    <dbReference type="NCBI Taxonomy" id="578093"/>
    <lineage>
        <taxon>Eukaryota</taxon>
        <taxon>Fungi</taxon>
        <taxon>Dikarya</taxon>
        <taxon>Ascomycota</taxon>
        <taxon>Pezizomycotina</taxon>
        <taxon>Dothideomycetes</taxon>
        <taxon>Dothideomycetes incertae sedis</taxon>
        <taxon>Lineolatales</taxon>
        <taxon>Lineolataceae</taxon>
        <taxon>Lineolata</taxon>
    </lineage>
</organism>
<dbReference type="EMBL" id="MU001676">
    <property type="protein sequence ID" value="KAF2458960.1"/>
    <property type="molecule type" value="Genomic_DNA"/>
</dbReference>
<dbReference type="PANTHER" id="PTHR42791:SF16">
    <property type="entry name" value="N-ACETYLTRANSFERASE DOMAIN-CONTAINING PROTEIN"/>
    <property type="match status" value="1"/>
</dbReference>
<dbReference type="OrthoDB" id="2115692at2759"/>
<gene>
    <name evidence="2" type="ORF">BDY21DRAFT_198008</name>
</gene>
<dbReference type="InterPro" id="IPR052523">
    <property type="entry name" value="Trichothecene_AcTrans"/>
</dbReference>
<dbReference type="PANTHER" id="PTHR42791">
    <property type="entry name" value="GNAT FAMILY ACETYLTRANSFERASE"/>
    <property type="match status" value="1"/>
</dbReference>
<dbReference type="InterPro" id="IPR016181">
    <property type="entry name" value="Acyl_CoA_acyltransferase"/>
</dbReference>
<evidence type="ECO:0000313" key="3">
    <source>
        <dbReference type="Proteomes" id="UP000799766"/>
    </source>
</evidence>
<accession>A0A6A6P4J9</accession>
<reference evidence="2" key="1">
    <citation type="journal article" date="2020" name="Stud. Mycol.">
        <title>101 Dothideomycetes genomes: a test case for predicting lifestyles and emergence of pathogens.</title>
        <authorList>
            <person name="Haridas S."/>
            <person name="Albert R."/>
            <person name="Binder M."/>
            <person name="Bloem J."/>
            <person name="Labutti K."/>
            <person name="Salamov A."/>
            <person name="Andreopoulos B."/>
            <person name="Baker S."/>
            <person name="Barry K."/>
            <person name="Bills G."/>
            <person name="Bluhm B."/>
            <person name="Cannon C."/>
            <person name="Castanera R."/>
            <person name="Culley D."/>
            <person name="Daum C."/>
            <person name="Ezra D."/>
            <person name="Gonzalez J."/>
            <person name="Henrissat B."/>
            <person name="Kuo A."/>
            <person name="Liang C."/>
            <person name="Lipzen A."/>
            <person name="Lutzoni F."/>
            <person name="Magnuson J."/>
            <person name="Mondo S."/>
            <person name="Nolan M."/>
            <person name="Ohm R."/>
            <person name="Pangilinan J."/>
            <person name="Park H.-J."/>
            <person name="Ramirez L."/>
            <person name="Alfaro M."/>
            <person name="Sun H."/>
            <person name="Tritt A."/>
            <person name="Yoshinaga Y."/>
            <person name="Zwiers L.-H."/>
            <person name="Turgeon B."/>
            <person name="Goodwin S."/>
            <person name="Spatafora J."/>
            <person name="Crous P."/>
            <person name="Grigoriev I."/>
        </authorList>
    </citation>
    <scope>NUCLEOTIDE SEQUENCE</scope>
    <source>
        <strain evidence="2">ATCC 16933</strain>
    </source>
</reference>
<evidence type="ECO:0000259" key="1">
    <source>
        <dbReference type="Pfam" id="PF00583"/>
    </source>
</evidence>
<sequence length="314" mass="36060">MSAPTYKLRRAEYSDNSDIPAVTKVISQAFKDDAVFGHMMHPHRFWFKRDFKGFFGRHLGINWWNWTHVLIIVTTSTPKGERIVGVADWERHGKHAREAGFGLAWWDPQNLIAPSISTANSALGFFIWPNRARNPSIPLGVVDSAYTFNHLWPDYDIIDKWHLKVLAVHPLHRRKGVGEMLLDWGLRAADRENGFMTVDGDSTMFEHVVEDIMEGTWVSAVSPEYTMDFFKAFGFSEGFIWSPKGVGQDMWHVSSGAVMLRAPNARVSRRRNTRPVALPRGTEGSDSQRQVAWRCLFEACFDTEQGYQWRVYPQ</sequence>
<proteinExistence type="predicted"/>
<keyword evidence="3" id="KW-1185">Reference proteome</keyword>
<dbReference type="GO" id="GO:0016747">
    <property type="term" value="F:acyltransferase activity, transferring groups other than amino-acyl groups"/>
    <property type="evidence" value="ECO:0007669"/>
    <property type="project" value="InterPro"/>
</dbReference>
<dbReference type="Proteomes" id="UP000799766">
    <property type="component" value="Unassembled WGS sequence"/>
</dbReference>
<dbReference type="Gene3D" id="3.40.630.30">
    <property type="match status" value="1"/>
</dbReference>
<feature type="domain" description="N-acetyltransferase" evidence="1">
    <location>
        <begin position="159"/>
        <end position="195"/>
    </location>
</feature>